<dbReference type="AlphaFoldDB" id="A0A3B0Z7G8"/>
<evidence type="ECO:0000313" key="3">
    <source>
        <dbReference type="EMBL" id="VAW77324.1"/>
    </source>
</evidence>
<gene>
    <name evidence="3" type="ORF">MNBD_GAMMA13-264</name>
</gene>
<dbReference type="EMBL" id="UOFK01000116">
    <property type="protein sequence ID" value="VAW77324.1"/>
    <property type="molecule type" value="Genomic_DNA"/>
</dbReference>
<dbReference type="CDD" id="cd02966">
    <property type="entry name" value="TlpA_like_family"/>
    <property type="match status" value="1"/>
</dbReference>
<feature type="domain" description="Thioredoxin" evidence="2">
    <location>
        <begin position="44"/>
        <end position="186"/>
    </location>
</feature>
<keyword evidence="1" id="KW-0812">Transmembrane</keyword>
<dbReference type="PROSITE" id="PS51352">
    <property type="entry name" value="THIOREDOXIN_2"/>
    <property type="match status" value="1"/>
</dbReference>
<accession>A0A3B0Z7G8</accession>
<protein>
    <submittedName>
        <fullName evidence="3">Thioredoxin family protein</fullName>
    </submittedName>
</protein>
<keyword evidence="1" id="KW-0472">Membrane</keyword>
<evidence type="ECO:0000256" key="1">
    <source>
        <dbReference type="SAM" id="Phobius"/>
    </source>
</evidence>
<dbReference type="InterPro" id="IPR000866">
    <property type="entry name" value="AhpC/TSA"/>
</dbReference>
<dbReference type="InterPro" id="IPR013766">
    <property type="entry name" value="Thioredoxin_domain"/>
</dbReference>
<dbReference type="Gene3D" id="3.40.30.10">
    <property type="entry name" value="Glutaredoxin"/>
    <property type="match status" value="1"/>
</dbReference>
<keyword evidence="1" id="KW-1133">Transmembrane helix</keyword>
<dbReference type="PROSITE" id="PS00194">
    <property type="entry name" value="THIOREDOXIN_1"/>
    <property type="match status" value="1"/>
</dbReference>
<dbReference type="InterPro" id="IPR036249">
    <property type="entry name" value="Thioredoxin-like_sf"/>
</dbReference>
<dbReference type="InterPro" id="IPR017937">
    <property type="entry name" value="Thioredoxin_CS"/>
</dbReference>
<evidence type="ECO:0000259" key="2">
    <source>
        <dbReference type="PROSITE" id="PS51352"/>
    </source>
</evidence>
<dbReference type="GO" id="GO:0016209">
    <property type="term" value="F:antioxidant activity"/>
    <property type="evidence" value="ECO:0007669"/>
    <property type="project" value="InterPro"/>
</dbReference>
<dbReference type="Pfam" id="PF00578">
    <property type="entry name" value="AhpC-TSA"/>
    <property type="match status" value="1"/>
</dbReference>
<name>A0A3B0Z7G8_9ZZZZ</name>
<dbReference type="InterPro" id="IPR050553">
    <property type="entry name" value="Thioredoxin_ResA/DsbE_sf"/>
</dbReference>
<dbReference type="PANTHER" id="PTHR42852">
    <property type="entry name" value="THIOL:DISULFIDE INTERCHANGE PROTEIN DSBE"/>
    <property type="match status" value="1"/>
</dbReference>
<feature type="transmembrane region" description="Helical" evidence="1">
    <location>
        <begin position="12"/>
        <end position="30"/>
    </location>
</feature>
<reference evidence="3" key="1">
    <citation type="submission" date="2018-06" db="EMBL/GenBank/DDBJ databases">
        <authorList>
            <person name="Zhirakovskaya E."/>
        </authorList>
    </citation>
    <scope>NUCLEOTIDE SEQUENCE</scope>
</reference>
<organism evidence="3">
    <name type="scientific">hydrothermal vent metagenome</name>
    <dbReference type="NCBI Taxonomy" id="652676"/>
    <lineage>
        <taxon>unclassified sequences</taxon>
        <taxon>metagenomes</taxon>
        <taxon>ecological metagenomes</taxon>
    </lineage>
</organism>
<dbReference type="SUPFAM" id="SSF52833">
    <property type="entry name" value="Thioredoxin-like"/>
    <property type="match status" value="1"/>
</dbReference>
<sequence>MHLKPLLRVDFFAVFIGIFCITIVSAVISADLPAPELSHELTRLDKPIEAPGFTLENLDEEKLSLHDFRGQVVMLNFWATWCPPCRREIPSMESIYQDLGKDGFVVLAINEFEEPDHVFAYTGQLSVDPTFPILFDRDSTVAQLYGVKGLPTTVLIDKQGKVVYRAVGGRDFDHAEVRKIVRSLMNQ</sequence>
<dbReference type="GO" id="GO:0016491">
    <property type="term" value="F:oxidoreductase activity"/>
    <property type="evidence" value="ECO:0007669"/>
    <property type="project" value="InterPro"/>
</dbReference>
<proteinExistence type="predicted"/>
<dbReference type="PANTHER" id="PTHR42852:SF17">
    <property type="entry name" value="THIOREDOXIN-LIKE PROTEIN HI_1115"/>
    <property type="match status" value="1"/>
</dbReference>